<evidence type="ECO:0000313" key="2">
    <source>
        <dbReference type="Proteomes" id="UP000504617"/>
    </source>
</evidence>
<dbReference type="Proteomes" id="UP000504617">
    <property type="component" value="Unplaced"/>
</dbReference>
<dbReference type="GO" id="GO:0019902">
    <property type="term" value="F:phosphatase binding"/>
    <property type="evidence" value="ECO:0007669"/>
    <property type="project" value="TreeGrafter"/>
</dbReference>
<sequence>MERQGRGSSKFQKAQKPHKECVGRQPIPSHPNRNSGQSGNCRILYRVMYTWNRGGRLKELRIRHLARKFFYLWKRKAFGRVLPSKARAYFVQKTLQKTFGEWKEEWWVLCREWKLTVRADCRHRYFLYHKVFQAWRSYLLQKRAKKLAYYTAEAHAAKQKTLWSWQHWLSYIQLCRMKQRMHWEALHFWQQSTLRLSWGLWQRRWRQRQAYRGMESQALQQWAHSVQLCAWLQWKALDTQLQQERATAGWAARRLQHWTMWKGLKPWLQYVDQRREKQRRSRLASQHHHAQLLRWHFSAWQLAWKHKKQSEHLAQQVAGTILRRAFVQWKLYVTLCAEEAEHYGLAQSHHNHRLLSFGFHALRRNIQEASLKQVRRNLACQQHRVMLTSRFWDCWTSRLEQKEDEQHRLLTLAAASHHRRRLLQKSLWTWREGACGERWWKFQWAKAEQHRGAVVLSAAFQAWELFKDHQLWWRQMNGVAAGYHRETWTRRVFVQWLLRQCEHQEGRAAEKMATLHAGQRLLSQFWGQWHRATLACLEEREGVSLAKGHHRHRLLWATLHLWRENVWEMKRGRAKEAAALHFRSEKLLWHSWRKWRQYQMQKSEKWKKMARAEGHYQQVLLGRVLRAWKAYQTSVQGVLHQVAQKERDYRRQLLR</sequence>
<dbReference type="OrthoDB" id="195843at2759"/>
<organism evidence="2 3">
    <name type="scientific">Thamnophis sirtalis</name>
    <dbReference type="NCBI Taxonomy" id="35019"/>
    <lineage>
        <taxon>Eukaryota</taxon>
        <taxon>Metazoa</taxon>
        <taxon>Chordata</taxon>
        <taxon>Craniata</taxon>
        <taxon>Vertebrata</taxon>
        <taxon>Euteleostomi</taxon>
        <taxon>Lepidosauria</taxon>
        <taxon>Squamata</taxon>
        <taxon>Bifurcata</taxon>
        <taxon>Unidentata</taxon>
        <taxon>Episquamata</taxon>
        <taxon>Toxicofera</taxon>
        <taxon>Serpentes</taxon>
        <taxon>Colubroidea</taxon>
        <taxon>Colubridae</taxon>
        <taxon>Natricinae</taxon>
        <taxon>Thamnophis</taxon>
    </lineage>
</organism>
<gene>
    <name evidence="3" type="primary">SFI1</name>
</gene>
<dbReference type="AlphaFoldDB" id="A0A6I9XA06"/>
<accession>A0A6I9XA06</accession>
<dbReference type="PANTHER" id="PTHR22028:SF4">
    <property type="entry name" value="PROTEIN SFI1 HOMOLOG"/>
    <property type="match status" value="1"/>
</dbReference>
<feature type="compositionally biased region" description="Polar residues" evidence="1">
    <location>
        <begin position="1"/>
        <end position="12"/>
    </location>
</feature>
<evidence type="ECO:0000313" key="3">
    <source>
        <dbReference type="RefSeq" id="XP_013911156.1"/>
    </source>
</evidence>
<keyword evidence="2" id="KW-1185">Reference proteome</keyword>
<dbReference type="GeneID" id="106540527"/>
<dbReference type="KEGG" id="tsr:106540527"/>
<reference evidence="3" key="1">
    <citation type="submission" date="2025-08" db="UniProtKB">
        <authorList>
            <consortium name="RefSeq"/>
        </authorList>
    </citation>
    <scope>IDENTIFICATION</scope>
    <source>
        <tissue evidence="3">Skeletal muscle</tissue>
    </source>
</reference>
<protein>
    <submittedName>
        <fullName evidence="3">Protein SFI1 homolog</fullName>
    </submittedName>
</protein>
<name>A0A6I9XA06_9SAUR</name>
<dbReference type="PANTHER" id="PTHR22028">
    <property type="entry name" value="SFI1 SPINDLE BODY DOMAIN-CONTAINING PROTEIN-RELATED"/>
    <property type="match status" value="1"/>
</dbReference>
<feature type="region of interest" description="Disordered" evidence="1">
    <location>
        <begin position="1"/>
        <end position="36"/>
    </location>
</feature>
<dbReference type="CTD" id="9814"/>
<evidence type="ECO:0000256" key="1">
    <source>
        <dbReference type="SAM" id="MobiDB-lite"/>
    </source>
</evidence>
<dbReference type="RefSeq" id="XP_013911156.1">
    <property type="nucleotide sequence ID" value="XM_014055681.1"/>
</dbReference>
<dbReference type="InterPro" id="IPR052270">
    <property type="entry name" value="CACF_protein"/>
</dbReference>
<proteinExistence type="predicted"/>